<protein>
    <recommendedName>
        <fullName evidence="2">DUF1501 domain-containing protein</fullName>
    </recommendedName>
</protein>
<gene>
    <name evidence="1" type="ORF">METZ01_LOCUS267032</name>
</gene>
<dbReference type="PANTHER" id="PTHR43737:SF1">
    <property type="entry name" value="DUF1501 DOMAIN-CONTAINING PROTEIN"/>
    <property type="match status" value="1"/>
</dbReference>
<dbReference type="InterPro" id="IPR019546">
    <property type="entry name" value="TAT_signal_bac_arc"/>
</dbReference>
<sequence length="392" mass="42990">MNTRRDFLKNASAATLAALAAGAPQRAAGSTPHSKWPEAKADSIIILWMGGGMAAPDTFDPKRYVPFEVGVPLEKIISTFPAIDTNVDGIKITEGLENIAKVMDRGTLIRSHKVADLGHILHSRHQYHWHTGYEPPLTVAAPHLGSWIAKSLGPRNPAVPPFIDVGQVMNAGGETEALKAFHTAGFLGSEHGPFMIPNPDLAAKAVQPPAGMDVTRFSNRYKAFAKLAETSPIARHGSSFQRDSLLRSMDNAYRILGDKKAAQAFDISLEDKDSFAKYDTGQFGRGCLLARRLVEAGARFTEVTTGYYPFKKWDTHENGHTTVRQMKKEIDRPIAQLILDLEARGLLDRTLVVLASEFSRDMIIEGVPGSSARDQSRAKTDVLKVMKHYGQH</sequence>
<organism evidence="1">
    <name type="scientific">marine metagenome</name>
    <dbReference type="NCBI Taxonomy" id="408172"/>
    <lineage>
        <taxon>unclassified sequences</taxon>
        <taxon>metagenomes</taxon>
        <taxon>ecological metagenomes</taxon>
    </lineage>
</organism>
<evidence type="ECO:0000313" key="1">
    <source>
        <dbReference type="EMBL" id="SVC14178.1"/>
    </source>
</evidence>
<feature type="non-terminal residue" evidence="1">
    <location>
        <position position="392"/>
    </location>
</feature>
<dbReference type="NCBIfam" id="TIGR01409">
    <property type="entry name" value="TAT_signal_seq"/>
    <property type="match status" value="1"/>
</dbReference>
<dbReference type="InterPro" id="IPR010869">
    <property type="entry name" value="DUF1501"/>
</dbReference>
<name>A0A382JQS3_9ZZZZ</name>
<evidence type="ECO:0008006" key="2">
    <source>
        <dbReference type="Google" id="ProtNLM"/>
    </source>
</evidence>
<reference evidence="1" key="1">
    <citation type="submission" date="2018-05" db="EMBL/GenBank/DDBJ databases">
        <authorList>
            <person name="Lanie J.A."/>
            <person name="Ng W.-L."/>
            <person name="Kazmierczak K.M."/>
            <person name="Andrzejewski T.M."/>
            <person name="Davidsen T.M."/>
            <person name="Wayne K.J."/>
            <person name="Tettelin H."/>
            <person name="Glass J.I."/>
            <person name="Rusch D."/>
            <person name="Podicherti R."/>
            <person name="Tsui H.-C.T."/>
            <person name="Winkler M.E."/>
        </authorList>
    </citation>
    <scope>NUCLEOTIDE SEQUENCE</scope>
</reference>
<proteinExistence type="predicted"/>
<dbReference type="AlphaFoldDB" id="A0A382JQS3"/>
<dbReference type="Pfam" id="PF07394">
    <property type="entry name" value="DUF1501"/>
    <property type="match status" value="1"/>
</dbReference>
<dbReference type="InterPro" id="IPR006311">
    <property type="entry name" value="TAT_signal"/>
</dbReference>
<accession>A0A382JQS3</accession>
<dbReference type="InterPro" id="IPR017850">
    <property type="entry name" value="Alkaline_phosphatase_core_sf"/>
</dbReference>
<dbReference type="SUPFAM" id="SSF53649">
    <property type="entry name" value="Alkaline phosphatase-like"/>
    <property type="match status" value="1"/>
</dbReference>
<dbReference type="PROSITE" id="PS51318">
    <property type="entry name" value="TAT"/>
    <property type="match status" value="1"/>
</dbReference>
<dbReference type="EMBL" id="UINC01075721">
    <property type="protein sequence ID" value="SVC14178.1"/>
    <property type="molecule type" value="Genomic_DNA"/>
</dbReference>
<dbReference type="PANTHER" id="PTHR43737">
    <property type="entry name" value="BLL7424 PROTEIN"/>
    <property type="match status" value="1"/>
</dbReference>